<reference evidence="1 2" key="1">
    <citation type="submission" date="2009-06" db="EMBL/GenBank/DDBJ databases">
        <title>Complete sequence of Desulfovibrio salexigens DSM 2638.</title>
        <authorList>
            <consortium name="US DOE Joint Genome Institute"/>
            <person name="Lucas S."/>
            <person name="Copeland A."/>
            <person name="Lapidus A."/>
            <person name="Glavina del Rio T."/>
            <person name="Tice H."/>
            <person name="Bruce D."/>
            <person name="Goodwin L."/>
            <person name="Pitluck S."/>
            <person name="Munk A.C."/>
            <person name="Brettin T."/>
            <person name="Detter J.C."/>
            <person name="Han C."/>
            <person name="Tapia R."/>
            <person name="Larimer F."/>
            <person name="Land M."/>
            <person name="Hauser L."/>
            <person name="Kyrpides N."/>
            <person name="Anderson I."/>
            <person name="Wall J.D."/>
            <person name="Arkin A.P."/>
            <person name="Dehal P."/>
            <person name="Chivian D."/>
            <person name="Giles B."/>
            <person name="Hazen T.C."/>
        </authorList>
    </citation>
    <scope>NUCLEOTIDE SEQUENCE [LARGE SCALE GENOMIC DNA]</scope>
    <source>
        <strain evidence="2">ATCC 14822 / DSM 2638 / NCIMB 8403 / VKM B-1763</strain>
    </source>
</reference>
<name>C6BZU3_MARSD</name>
<organism evidence="1 2">
    <name type="scientific">Maridesulfovibrio salexigens (strain ATCC 14822 / DSM 2638 / NCIMB 8403 / VKM B-1763)</name>
    <name type="common">Desulfovibrio salexigens</name>
    <dbReference type="NCBI Taxonomy" id="526222"/>
    <lineage>
        <taxon>Bacteria</taxon>
        <taxon>Pseudomonadati</taxon>
        <taxon>Thermodesulfobacteriota</taxon>
        <taxon>Desulfovibrionia</taxon>
        <taxon>Desulfovibrionales</taxon>
        <taxon>Desulfovibrionaceae</taxon>
        <taxon>Maridesulfovibrio</taxon>
    </lineage>
</organism>
<dbReference type="KEGG" id="dsa:Desal_0935"/>
<evidence type="ECO:0000313" key="2">
    <source>
        <dbReference type="Proteomes" id="UP000002601"/>
    </source>
</evidence>
<dbReference type="AlphaFoldDB" id="C6BZU3"/>
<dbReference type="STRING" id="526222.Desal_0935"/>
<gene>
    <name evidence="1" type="ordered locus">Desal_0935</name>
</gene>
<proteinExistence type="predicted"/>
<dbReference type="RefSeq" id="WP_015850819.1">
    <property type="nucleotide sequence ID" value="NC_012881.1"/>
</dbReference>
<evidence type="ECO:0008006" key="3">
    <source>
        <dbReference type="Google" id="ProtNLM"/>
    </source>
</evidence>
<dbReference type="Pfam" id="PF13689">
    <property type="entry name" value="DUF4154"/>
    <property type="match status" value="1"/>
</dbReference>
<dbReference type="InterPro" id="IPR025293">
    <property type="entry name" value="YfiR/HmsC-like"/>
</dbReference>
<keyword evidence="2" id="KW-1185">Reference proteome</keyword>
<dbReference type="OrthoDB" id="9803365at2"/>
<protein>
    <recommendedName>
        <fullName evidence="3">Transmembrane protein</fullName>
    </recommendedName>
</protein>
<accession>C6BZU3</accession>
<dbReference type="EMBL" id="CP001649">
    <property type="protein sequence ID" value="ACS79000.1"/>
    <property type="molecule type" value="Genomic_DNA"/>
</dbReference>
<dbReference type="HOGENOM" id="CLU_093136_3_0_7"/>
<sequence length="186" mass="20656">MGLLNIHKILAITIATLFMVCSIPEQTAHAGPKAGIQRHIKVTQPQLQALFIKKITKYVLGPDKRRIVAQRPVTIAAVAPKKLSRFFKNPDKFKLVRWPDEDFRVLFIDVDNPRIIAAVLNKVSGKPILTIGQSPEFLRMGGMINLVESGSRFKLQVNICAARKAGLTISSKLLNLSEIYCGDTPQ</sequence>
<dbReference type="Proteomes" id="UP000002601">
    <property type="component" value="Chromosome"/>
</dbReference>
<evidence type="ECO:0000313" key="1">
    <source>
        <dbReference type="EMBL" id="ACS79000.1"/>
    </source>
</evidence>
<dbReference type="eggNOG" id="ENOG5031VEN">
    <property type="taxonomic scope" value="Bacteria"/>
</dbReference>